<organism evidence="2 3">
    <name type="scientific">Faecalibaculum rodentium</name>
    <dbReference type="NCBI Taxonomy" id="1702221"/>
    <lineage>
        <taxon>Bacteria</taxon>
        <taxon>Bacillati</taxon>
        <taxon>Bacillota</taxon>
        <taxon>Erysipelotrichia</taxon>
        <taxon>Erysipelotrichales</taxon>
        <taxon>Erysipelotrichaceae</taxon>
        <taxon>Faecalibaculum</taxon>
    </lineage>
</organism>
<evidence type="ECO:0000259" key="1">
    <source>
        <dbReference type="Pfam" id="PF13614"/>
    </source>
</evidence>
<dbReference type="AlphaFoldDB" id="A0A1Q9YHG1"/>
<dbReference type="InterPro" id="IPR050678">
    <property type="entry name" value="DNA_Partitioning_ATPase"/>
</dbReference>
<evidence type="ECO:0000313" key="3">
    <source>
        <dbReference type="Proteomes" id="UP000186758"/>
    </source>
</evidence>
<dbReference type="InterPro" id="IPR025669">
    <property type="entry name" value="AAA_dom"/>
</dbReference>
<dbReference type="Pfam" id="PF13614">
    <property type="entry name" value="AAA_31"/>
    <property type="match status" value="1"/>
</dbReference>
<dbReference type="Gene3D" id="3.40.50.300">
    <property type="entry name" value="P-loop containing nucleotide triphosphate hydrolases"/>
    <property type="match status" value="1"/>
</dbReference>
<dbReference type="SUPFAM" id="SSF52540">
    <property type="entry name" value="P-loop containing nucleoside triphosphate hydrolases"/>
    <property type="match status" value="1"/>
</dbReference>
<feature type="domain" description="AAA" evidence="1">
    <location>
        <begin position="6"/>
        <end position="218"/>
    </location>
</feature>
<dbReference type="Proteomes" id="UP000186758">
    <property type="component" value="Unassembled WGS sequence"/>
</dbReference>
<dbReference type="PANTHER" id="PTHR13696">
    <property type="entry name" value="P-LOOP CONTAINING NUCLEOSIDE TRIPHOSPHATE HYDROLASE"/>
    <property type="match status" value="1"/>
</dbReference>
<dbReference type="EMBL" id="MPJZ01000098">
    <property type="protein sequence ID" value="OLU43591.1"/>
    <property type="molecule type" value="Genomic_DNA"/>
</dbReference>
<gene>
    <name evidence="2" type="ORF">BO223_11510</name>
</gene>
<dbReference type="CDD" id="cd02042">
    <property type="entry name" value="ParAB_family"/>
    <property type="match status" value="1"/>
</dbReference>
<dbReference type="PANTHER" id="PTHR13696:SF52">
    <property type="entry name" value="PARA FAMILY PROTEIN CT_582"/>
    <property type="match status" value="1"/>
</dbReference>
<reference evidence="2 3" key="1">
    <citation type="submission" date="2016-11" db="EMBL/GenBank/DDBJ databases">
        <title>Description of two novel members of the family Erysipelotrichaceae: Ileibacterium lipovorans gen. nov., sp. nov. and Dubosiella newyorkensis, gen. nov., sp. nov.</title>
        <authorList>
            <person name="Cox L.M."/>
            <person name="Sohn J."/>
            <person name="Tyrrell K.L."/>
            <person name="Citron D.M."/>
            <person name="Lawson P.A."/>
            <person name="Patel N.B."/>
            <person name="Iizumi T."/>
            <person name="Perez-Perez G.I."/>
            <person name="Goldstein E.J."/>
            <person name="Blaser M.J."/>
        </authorList>
    </citation>
    <scope>NUCLEOTIDE SEQUENCE [LARGE SCALE GENOMIC DNA]</scope>
    <source>
        <strain evidence="2 3">NYU-BL-K8</strain>
    </source>
</reference>
<comment type="caution">
    <text evidence="2">The sequence shown here is derived from an EMBL/GenBank/DDBJ whole genome shotgun (WGS) entry which is preliminary data.</text>
</comment>
<name>A0A1Q9YHG1_9FIRM</name>
<accession>A0A1Q9YHG1</accession>
<dbReference type="InterPro" id="IPR027417">
    <property type="entry name" value="P-loop_NTPase"/>
</dbReference>
<sequence>MEMSKAKIIAMVSNKGGDGKTTSCLNLAYGLSKSGKKVLLVDNDPQSNSTSIVLGLSKSLTTQCAQEYKDTWQQLVDDGADPFLASFQALEQYVNKNDFDADIHDVIEGSASITDAIQTTKYEKLDILPASHKLATSDLKLKSKLAGALSVLRKALKQVEDDYDYVIIDNQPFENSLTLNSLTACYKQGDLVVIPTKIDRGGLEGTYSTLNSCYNILDEEELEFDVKLLITMRNRNGVDMAWVQALKDTFGEAVFDSVIRYQAKPISTASLNHQVVIEAFPSSPVSHDYQSLVNEVLKG</sequence>
<evidence type="ECO:0000313" key="2">
    <source>
        <dbReference type="EMBL" id="OLU43591.1"/>
    </source>
</evidence>
<protein>
    <recommendedName>
        <fullName evidence="1">AAA domain-containing protein</fullName>
    </recommendedName>
</protein>
<proteinExistence type="predicted"/>